<evidence type="ECO:0000313" key="3">
    <source>
        <dbReference type="Proteomes" id="UP001189429"/>
    </source>
</evidence>
<evidence type="ECO:0000313" key="2">
    <source>
        <dbReference type="EMBL" id="CAK0802960.1"/>
    </source>
</evidence>
<name>A0ABN9QDC3_9DINO</name>
<comment type="caution">
    <text evidence="2">The sequence shown here is derived from an EMBL/GenBank/DDBJ whole genome shotgun (WGS) entry which is preliminary data.</text>
</comment>
<dbReference type="EMBL" id="CAUYUJ010002914">
    <property type="protein sequence ID" value="CAK0802960.1"/>
    <property type="molecule type" value="Genomic_DNA"/>
</dbReference>
<protein>
    <submittedName>
        <fullName evidence="2">Uncharacterized protein</fullName>
    </submittedName>
</protein>
<reference evidence="2" key="1">
    <citation type="submission" date="2023-10" db="EMBL/GenBank/DDBJ databases">
        <authorList>
            <person name="Chen Y."/>
            <person name="Shah S."/>
            <person name="Dougan E. K."/>
            <person name="Thang M."/>
            <person name="Chan C."/>
        </authorList>
    </citation>
    <scope>NUCLEOTIDE SEQUENCE [LARGE SCALE GENOMIC DNA]</scope>
</reference>
<evidence type="ECO:0000256" key="1">
    <source>
        <dbReference type="SAM" id="MobiDB-lite"/>
    </source>
</evidence>
<accession>A0ABN9QDC3</accession>
<sequence>MGKDAAQDLDDFSQHPLFVKVLGRYPDCPADALKPPVAAKHWQESDFEIFVASMGAIVPQRSPKKSADKVSAPTAEAAGKEGVALFECAPRVAAPPRKLSEKEEEEALQASVSPHASGESIKGEPHIKSKGNADASLVIPSTLFMEDCGAAQGEDCVPRSLRPPVCRPQQASPSVCLWVVGCSKRVHSESVRVPLGSDKRSECRQTSPA</sequence>
<feature type="non-terminal residue" evidence="2">
    <location>
        <position position="209"/>
    </location>
</feature>
<organism evidence="2 3">
    <name type="scientific">Prorocentrum cordatum</name>
    <dbReference type="NCBI Taxonomy" id="2364126"/>
    <lineage>
        <taxon>Eukaryota</taxon>
        <taxon>Sar</taxon>
        <taxon>Alveolata</taxon>
        <taxon>Dinophyceae</taxon>
        <taxon>Prorocentrales</taxon>
        <taxon>Prorocentraceae</taxon>
        <taxon>Prorocentrum</taxon>
    </lineage>
</organism>
<dbReference type="Proteomes" id="UP001189429">
    <property type="component" value="Unassembled WGS sequence"/>
</dbReference>
<gene>
    <name evidence="2" type="ORF">PCOR1329_LOCUS10298</name>
</gene>
<proteinExistence type="predicted"/>
<keyword evidence="3" id="KW-1185">Reference proteome</keyword>
<feature type="region of interest" description="Disordered" evidence="1">
    <location>
        <begin position="95"/>
        <end position="132"/>
    </location>
</feature>